<proteinExistence type="predicted"/>
<dbReference type="AlphaFoldDB" id="A0A1Q8YG30"/>
<organism evidence="2 3">
    <name type="scientific">Rhodoferax antarcticus ANT.BR</name>
    <dbReference type="NCBI Taxonomy" id="1111071"/>
    <lineage>
        <taxon>Bacteria</taxon>
        <taxon>Pseudomonadati</taxon>
        <taxon>Pseudomonadota</taxon>
        <taxon>Betaproteobacteria</taxon>
        <taxon>Burkholderiales</taxon>
        <taxon>Comamonadaceae</taxon>
        <taxon>Rhodoferax</taxon>
    </lineage>
</organism>
<reference evidence="2 3" key="1">
    <citation type="submission" date="2017-01" db="EMBL/GenBank/DDBJ databases">
        <title>Genome sequence of Rhodoferax antarcticus ANT.BR, a psychrophilic purple nonsulfur bacterium from an Antarctic microbial mat.</title>
        <authorList>
            <person name="Baker J."/>
            <person name="Riester C."/>
            <person name="Skinner B."/>
            <person name="Newell A."/>
            <person name="Swingley W."/>
            <person name="Madigan M."/>
            <person name="Jung D."/>
            <person name="Asao M."/>
            <person name="Chen M."/>
            <person name="Loughlin P."/>
            <person name="Pan H."/>
            <person name="Lin S."/>
            <person name="Li N."/>
            <person name="Shaw J."/>
            <person name="Prado M."/>
            <person name="Sherman C."/>
            <person name="Li X."/>
            <person name="Tang J."/>
            <person name="Blankenship R."/>
            <person name="Zhao T."/>
            <person name="Touchman J."/>
            <person name="Sattley M."/>
        </authorList>
    </citation>
    <scope>NUCLEOTIDE SEQUENCE [LARGE SCALE GENOMIC DNA]</scope>
    <source>
        <strain evidence="2 3">ANT.BR</strain>
    </source>
</reference>
<dbReference type="Proteomes" id="UP000185911">
    <property type="component" value="Unassembled WGS sequence"/>
</dbReference>
<accession>A0A1Q8YG30</accession>
<protein>
    <submittedName>
        <fullName evidence="2">Uncharacterized protein</fullName>
    </submittedName>
</protein>
<dbReference type="EMBL" id="MSYM01000011">
    <property type="protein sequence ID" value="OLP06957.1"/>
    <property type="molecule type" value="Genomic_DNA"/>
</dbReference>
<evidence type="ECO:0000313" key="3">
    <source>
        <dbReference type="Proteomes" id="UP000185911"/>
    </source>
</evidence>
<gene>
    <name evidence="2" type="ORF">BLL52_1703</name>
</gene>
<name>A0A1Q8YG30_9BURK</name>
<feature type="region of interest" description="Disordered" evidence="1">
    <location>
        <begin position="1"/>
        <end position="21"/>
    </location>
</feature>
<sequence length="40" mass="4276">MCTSAVPVKTHPSRKALVGERLNKQTLEPACRPVGPQAGF</sequence>
<comment type="caution">
    <text evidence="2">The sequence shown here is derived from an EMBL/GenBank/DDBJ whole genome shotgun (WGS) entry which is preliminary data.</text>
</comment>
<evidence type="ECO:0000313" key="2">
    <source>
        <dbReference type="EMBL" id="OLP06957.1"/>
    </source>
</evidence>
<evidence type="ECO:0000256" key="1">
    <source>
        <dbReference type="SAM" id="MobiDB-lite"/>
    </source>
</evidence>
<keyword evidence="3" id="KW-1185">Reference proteome</keyword>